<comment type="caution">
    <text evidence="4">The sequence shown here is derived from an EMBL/GenBank/DDBJ whole genome shotgun (WGS) entry which is preliminary data.</text>
</comment>
<proteinExistence type="predicted"/>
<dbReference type="Gene3D" id="3.30.565.10">
    <property type="entry name" value="Histidine kinase-like ATPase, C-terminal domain"/>
    <property type="match status" value="1"/>
</dbReference>
<evidence type="ECO:0000256" key="1">
    <source>
        <dbReference type="ARBA" id="ARBA00022527"/>
    </source>
</evidence>
<dbReference type="InterPro" id="IPR003594">
    <property type="entry name" value="HATPase_dom"/>
</dbReference>
<keyword evidence="5" id="KW-1185">Reference proteome</keyword>
<name>A0ABN2NSQ8_9ACTN</name>
<organism evidence="4 5">
    <name type="scientific">Streptomyces sodiiphilus</name>
    <dbReference type="NCBI Taxonomy" id="226217"/>
    <lineage>
        <taxon>Bacteria</taxon>
        <taxon>Bacillati</taxon>
        <taxon>Actinomycetota</taxon>
        <taxon>Actinomycetes</taxon>
        <taxon>Kitasatosporales</taxon>
        <taxon>Streptomycetaceae</taxon>
        <taxon>Streptomyces</taxon>
    </lineage>
</organism>
<accession>A0ABN2NSQ8</accession>
<evidence type="ECO:0000259" key="3">
    <source>
        <dbReference type="Pfam" id="PF13581"/>
    </source>
</evidence>
<protein>
    <recommendedName>
        <fullName evidence="3">Histidine kinase/HSP90-like ATPase domain-containing protein</fullName>
    </recommendedName>
</protein>
<dbReference type="CDD" id="cd16936">
    <property type="entry name" value="HATPase_RsbW-like"/>
    <property type="match status" value="1"/>
</dbReference>
<evidence type="ECO:0000313" key="5">
    <source>
        <dbReference type="Proteomes" id="UP001501303"/>
    </source>
</evidence>
<dbReference type="InterPro" id="IPR050267">
    <property type="entry name" value="Anti-sigma-factor_SerPK"/>
</dbReference>
<keyword evidence="1" id="KW-0723">Serine/threonine-protein kinase</keyword>
<keyword evidence="1" id="KW-0418">Kinase</keyword>
<dbReference type="Pfam" id="PF13581">
    <property type="entry name" value="HATPase_c_2"/>
    <property type="match status" value="1"/>
</dbReference>
<dbReference type="PANTHER" id="PTHR35526:SF3">
    <property type="entry name" value="ANTI-SIGMA-F FACTOR RSBW"/>
    <property type="match status" value="1"/>
</dbReference>
<gene>
    <name evidence="4" type="ORF">GCM10009716_06870</name>
</gene>
<dbReference type="RefSeq" id="WP_344258730.1">
    <property type="nucleotide sequence ID" value="NZ_BAAAMJ010000008.1"/>
</dbReference>
<feature type="region of interest" description="Disordered" evidence="2">
    <location>
        <begin position="1"/>
        <end position="29"/>
    </location>
</feature>
<dbReference type="InterPro" id="IPR036890">
    <property type="entry name" value="HATPase_C_sf"/>
</dbReference>
<evidence type="ECO:0000313" key="4">
    <source>
        <dbReference type="EMBL" id="GAA1899721.1"/>
    </source>
</evidence>
<evidence type="ECO:0000256" key="2">
    <source>
        <dbReference type="SAM" id="MobiDB-lite"/>
    </source>
</evidence>
<dbReference type="Proteomes" id="UP001501303">
    <property type="component" value="Unassembled WGS sequence"/>
</dbReference>
<feature type="domain" description="Histidine kinase/HSP90-like ATPase" evidence="3">
    <location>
        <begin position="36"/>
        <end position="149"/>
    </location>
</feature>
<dbReference type="SUPFAM" id="SSF55874">
    <property type="entry name" value="ATPase domain of HSP90 chaperone/DNA topoisomerase II/histidine kinase"/>
    <property type="match status" value="1"/>
</dbReference>
<sequence length="159" mass="17363">MGATAGARARGITDIDEPAGSAARSAGVPASAELRLPARPESAATARAWTRELLQQHWLLPPRLTDDAVLLVSELTGNVIQHTGAEFLGLRIRRRRGWIRAEVRDPSRALPCLLPIRGLETSGHGLFLVDAIADRWGVDLLPRGKCTWFEMRVTGRRTG</sequence>
<feature type="compositionally biased region" description="Low complexity" evidence="2">
    <location>
        <begin position="1"/>
        <end position="10"/>
    </location>
</feature>
<keyword evidence="1" id="KW-0808">Transferase</keyword>
<dbReference type="PANTHER" id="PTHR35526">
    <property type="entry name" value="ANTI-SIGMA-F FACTOR RSBW-RELATED"/>
    <property type="match status" value="1"/>
</dbReference>
<reference evidence="5" key="1">
    <citation type="journal article" date="2019" name="Int. J. Syst. Evol. Microbiol.">
        <title>The Global Catalogue of Microorganisms (GCM) 10K type strain sequencing project: providing services to taxonomists for standard genome sequencing and annotation.</title>
        <authorList>
            <consortium name="The Broad Institute Genomics Platform"/>
            <consortium name="The Broad Institute Genome Sequencing Center for Infectious Disease"/>
            <person name="Wu L."/>
            <person name="Ma J."/>
        </authorList>
    </citation>
    <scope>NUCLEOTIDE SEQUENCE [LARGE SCALE GENOMIC DNA]</scope>
    <source>
        <strain evidence="5">JCM 13581</strain>
    </source>
</reference>
<dbReference type="EMBL" id="BAAAMJ010000008">
    <property type="protein sequence ID" value="GAA1899721.1"/>
    <property type="molecule type" value="Genomic_DNA"/>
</dbReference>